<reference evidence="1" key="1">
    <citation type="submission" date="2018-01" db="EMBL/GenBank/DDBJ databases">
        <authorList>
            <person name="Krukenberg V."/>
        </authorList>
    </citation>
    <scope>NUCLEOTIDE SEQUENCE</scope>
    <source>
        <strain evidence="1">E20ANME2</strain>
    </source>
</reference>
<gene>
    <name evidence="1" type="ORF">C4B59_12145</name>
</gene>
<sequence>MKWKDAKNIINYILAKDFGKIFIEIIILGLHIWAISLEHPISIYLKIILSLIFLIILVDLFRTANTARKVFQEKHLPIVVAVGKSGDETRGGDEVSAMVSDVLDSMSEYHFDERTFADDFHIARDNWLVEQKSALPKDSGKWVNLVHRFRDKSVRLSANPGLNGKKVFHIFLMCPSALAMGLGAVTGIHQETVLHHFQRGTGSAHPYLPLIDFHSRSNLSRGGLHDIKSKATRPYEYISVEAPDTLTKTVPVSLHLSGHDPRSEVDELASRRSLSAVHIRNTYNNTLPVDADWFKAAQEVASVLLDISSRPDVEKIELYQSCPIIIAFAVGMALGTHARIEVFQWDGVNYHPVFPLNMLRHNR</sequence>
<proteinExistence type="predicted"/>
<comment type="caution">
    <text evidence="1">The sequence shown here is derived from an EMBL/GenBank/DDBJ whole genome shotgun (WGS) entry which is preliminary data.</text>
</comment>
<accession>A0AC61L0W4</accession>
<evidence type="ECO:0000313" key="1">
    <source>
        <dbReference type="EMBL" id="PXF59093.1"/>
    </source>
</evidence>
<name>A0AC61L0W4_9EURY</name>
<dbReference type="Proteomes" id="UP000248329">
    <property type="component" value="Unassembled WGS sequence"/>
</dbReference>
<dbReference type="EMBL" id="PQXF01000028">
    <property type="protein sequence ID" value="PXF59093.1"/>
    <property type="molecule type" value="Genomic_DNA"/>
</dbReference>
<evidence type="ECO:0000313" key="2">
    <source>
        <dbReference type="Proteomes" id="UP000248329"/>
    </source>
</evidence>
<organism evidence="1 2">
    <name type="scientific">Candidatus Methanogaster sp</name>
    <dbReference type="NCBI Taxonomy" id="3386292"/>
    <lineage>
        <taxon>Archaea</taxon>
        <taxon>Methanobacteriati</taxon>
        <taxon>Methanobacteriota</taxon>
        <taxon>Stenosarchaea group</taxon>
        <taxon>Methanomicrobia</taxon>
        <taxon>Methanosarcinales</taxon>
        <taxon>ANME-2 cluster</taxon>
        <taxon>Candidatus Methanogasteraceae</taxon>
        <taxon>Candidatus Methanogaster</taxon>
    </lineage>
</organism>
<protein>
    <submittedName>
        <fullName evidence="1">Uncharacterized protein</fullName>
    </submittedName>
</protein>